<reference evidence="3 4" key="1">
    <citation type="journal article" date="2021" name="Sci. Rep.">
        <title>The distribution of antibiotic resistance genes in chicken gut microbiota commensals.</title>
        <authorList>
            <person name="Juricova H."/>
            <person name="Matiasovicova J."/>
            <person name="Kubasova T."/>
            <person name="Cejkova D."/>
            <person name="Rychlik I."/>
        </authorList>
    </citation>
    <scope>NUCLEOTIDE SEQUENCE [LARGE SCALE GENOMIC DNA]</scope>
    <source>
        <strain evidence="3 4">An794</strain>
    </source>
</reference>
<dbReference type="RefSeq" id="WP_204792624.1">
    <property type="nucleotide sequence ID" value="NZ_JACSNQ010000002.1"/>
</dbReference>
<dbReference type="Proteomes" id="UP000712527">
    <property type="component" value="Unassembled WGS sequence"/>
</dbReference>
<accession>A0ABS2F060</accession>
<dbReference type="Gene3D" id="3.40.50.1820">
    <property type="entry name" value="alpha/beta hydrolase"/>
    <property type="match status" value="2"/>
</dbReference>
<proteinExistence type="predicted"/>
<dbReference type="SUPFAM" id="SSF53474">
    <property type="entry name" value="alpha/beta-Hydrolases"/>
    <property type="match status" value="1"/>
</dbReference>
<evidence type="ECO:0000313" key="3">
    <source>
        <dbReference type="EMBL" id="MBM6774262.1"/>
    </source>
</evidence>
<feature type="region of interest" description="Disordered" evidence="1">
    <location>
        <begin position="22"/>
        <end position="43"/>
    </location>
</feature>
<dbReference type="InterPro" id="IPR029058">
    <property type="entry name" value="AB_hydrolase_fold"/>
</dbReference>
<dbReference type="EMBL" id="JACSNQ010000002">
    <property type="protein sequence ID" value="MBM6774262.1"/>
    <property type="molecule type" value="Genomic_DNA"/>
</dbReference>
<evidence type="ECO:0000256" key="1">
    <source>
        <dbReference type="SAM" id="MobiDB-lite"/>
    </source>
</evidence>
<protein>
    <submittedName>
        <fullName evidence="3">Tannase</fullName>
    </submittedName>
</protein>
<dbReference type="InterPro" id="IPR006311">
    <property type="entry name" value="TAT_signal"/>
</dbReference>
<evidence type="ECO:0000313" key="4">
    <source>
        <dbReference type="Proteomes" id="UP000712527"/>
    </source>
</evidence>
<evidence type="ECO:0000259" key="2">
    <source>
        <dbReference type="Pfam" id="PF20434"/>
    </source>
</evidence>
<comment type="caution">
    <text evidence="3">The sequence shown here is derived from an EMBL/GenBank/DDBJ whole genome shotgun (WGS) entry which is preliminary data.</text>
</comment>
<name>A0ABS2F060_9ACTN</name>
<dbReference type="PROSITE" id="PS51257">
    <property type="entry name" value="PROKAR_LIPOPROTEIN"/>
    <property type="match status" value="1"/>
</dbReference>
<dbReference type="PROSITE" id="PS51318">
    <property type="entry name" value="TAT"/>
    <property type="match status" value="1"/>
</dbReference>
<dbReference type="InterPro" id="IPR048121">
    <property type="entry name" value="Tannase_A"/>
</dbReference>
<keyword evidence="4" id="KW-1185">Reference proteome</keyword>
<feature type="compositionally biased region" description="Low complexity" evidence="1">
    <location>
        <begin position="390"/>
        <end position="404"/>
    </location>
</feature>
<feature type="compositionally biased region" description="Low complexity" evidence="1">
    <location>
        <begin position="412"/>
        <end position="443"/>
    </location>
</feature>
<dbReference type="Pfam" id="PF20434">
    <property type="entry name" value="BD-FAE"/>
    <property type="match status" value="1"/>
</dbReference>
<feature type="region of interest" description="Disordered" evidence="1">
    <location>
        <begin position="368"/>
        <end position="443"/>
    </location>
</feature>
<gene>
    <name evidence="3" type="ORF">H9X80_01670</name>
</gene>
<sequence>MGCTRREFLALASMGTVAGLAGCTPSRPTQQDPADEPAPQTDPSVDLAEFESLALDSSAWRYDEKNDVYYQLGLTYCKTPATTTYESLAIFVPGAYFTAEQNGSTYSCTVNEKAVVGGFTAATAPILMPVNTGTLAAQASPTAYSYDGLAPYMQAGCVYVYAGFRGRSAGYDTASGTGELFPGGSPWPVVDLKAAVRYLRYNASALPCDTSRVFVFGFAAGGGLSAVLGASGDAAAFEPYLSQIGAVTHDAEGEAVSDAIEGSASWCPVTSFDMADAAYEWSQGQYAGDGTRAEGTWTRQLSQDLAAAYGAWVNEMDLRGDDDSQLTLDETEAGAYAMGSYANALLAGVDDAATYFVQNTTFPYTYTPQHLEDPTFPGDPNLAATREADAASAAATPTQDAPADGTGETAVGETAPDADADATAGAEGAGAADPDAPAAEDAANAAAPALTGVAQVQSTIYDSPQNYFAALNADNWWINYNHSAGSVSVSSVRDLVLHVRPATLAVSPYDLPDRSSKTNQLFGIGEESTLHFDATVAGLVAANQDAYAALEGWEPDYETAWEDDLEKVDTLETSMADRVAMMNPLFWLSGHYEGYGQASVAPHWRVNEGLFDTDTSLCTAANIVYALRKYDGVTDVAHTPVWGQGHVLAERAGSPTANLLAWVTSCCTAAE</sequence>
<organism evidence="3 4">
    <name type="scientific">Olsenella profusa</name>
    <dbReference type="NCBI Taxonomy" id="138595"/>
    <lineage>
        <taxon>Bacteria</taxon>
        <taxon>Bacillati</taxon>
        <taxon>Actinomycetota</taxon>
        <taxon>Coriobacteriia</taxon>
        <taxon>Coriobacteriales</taxon>
        <taxon>Atopobiaceae</taxon>
        <taxon>Olsenella</taxon>
    </lineage>
</organism>
<dbReference type="NCBIfam" id="NF041555">
    <property type="entry name" value="tannase_A"/>
    <property type="match status" value="1"/>
</dbReference>
<dbReference type="InterPro" id="IPR049492">
    <property type="entry name" value="BD-FAE-like_dom"/>
</dbReference>
<feature type="domain" description="BD-FAE-like" evidence="2">
    <location>
        <begin position="186"/>
        <end position="244"/>
    </location>
</feature>